<dbReference type="RefSeq" id="WP_189067739.1">
    <property type="nucleotide sequence ID" value="NZ_BMPE01000001.1"/>
</dbReference>
<proteinExistence type="predicted"/>
<comment type="caution">
    <text evidence="1">The sequence shown here is derived from an EMBL/GenBank/DDBJ whole genome shotgun (WGS) entry which is preliminary data.</text>
</comment>
<protein>
    <recommendedName>
        <fullName evidence="3">DNA polymerase beta domain protein region</fullName>
    </recommendedName>
</protein>
<evidence type="ECO:0000313" key="1">
    <source>
        <dbReference type="EMBL" id="GGK92819.1"/>
    </source>
</evidence>
<evidence type="ECO:0000313" key="2">
    <source>
        <dbReference type="Proteomes" id="UP000604341"/>
    </source>
</evidence>
<dbReference type="Gene3D" id="3.30.460.10">
    <property type="entry name" value="Beta Polymerase, domain 2"/>
    <property type="match status" value="1"/>
</dbReference>
<name>A0ABQ2FFB6_9DEIO</name>
<reference evidence="2" key="1">
    <citation type="journal article" date="2019" name="Int. J. Syst. Evol. Microbiol.">
        <title>The Global Catalogue of Microorganisms (GCM) 10K type strain sequencing project: providing services to taxonomists for standard genome sequencing and annotation.</title>
        <authorList>
            <consortium name="The Broad Institute Genomics Platform"/>
            <consortium name="The Broad Institute Genome Sequencing Center for Infectious Disease"/>
            <person name="Wu L."/>
            <person name="Ma J."/>
        </authorList>
    </citation>
    <scope>NUCLEOTIDE SEQUENCE [LARGE SCALE GENOMIC DNA]</scope>
    <source>
        <strain evidence="2">JCM 19173</strain>
    </source>
</reference>
<accession>A0ABQ2FFB6</accession>
<gene>
    <name evidence="1" type="ORF">GCM10010844_09130</name>
</gene>
<keyword evidence="2" id="KW-1185">Reference proteome</keyword>
<dbReference type="InterPro" id="IPR043519">
    <property type="entry name" value="NT_sf"/>
</dbReference>
<evidence type="ECO:0008006" key="3">
    <source>
        <dbReference type="Google" id="ProtNLM"/>
    </source>
</evidence>
<dbReference type="EMBL" id="BMPE01000001">
    <property type="protein sequence ID" value="GGK92819.1"/>
    <property type="molecule type" value="Genomic_DNA"/>
</dbReference>
<dbReference type="Proteomes" id="UP000604341">
    <property type="component" value="Unassembled WGS sequence"/>
</dbReference>
<organism evidence="1 2">
    <name type="scientific">Deinococcus radiotolerans</name>
    <dbReference type="NCBI Taxonomy" id="1309407"/>
    <lineage>
        <taxon>Bacteria</taxon>
        <taxon>Thermotogati</taxon>
        <taxon>Deinococcota</taxon>
        <taxon>Deinococci</taxon>
        <taxon>Deinococcales</taxon>
        <taxon>Deinococcaceae</taxon>
        <taxon>Deinococcus</taxon>
    </lineage>
</organism>
<sequence>MTDQEPTTRLLRRLDDIAAGLDASGRALALLGLGSVGAELDRLDRHSDLDFFVVAREGQVGALLDDLSWLGDGLTCAFRNTGDGFKVLFEGGVYGEFAVFSEAQLRSAAFINARVIWLAPDAPTDLPLHVRPPGSAGRLSAAQRTHHLGEALTNLLVGVRRFERGERLSAWQFTQVYALGHALALAADAAPAAPGHADPFSVERRFEQRYPALAGRLAACLPGVAGTPGAALATLQWLEDLKLPGWPDVQALAEQVRGEAHAALERAAP</sequence>